<name>A0A9W6YUY0_AMBMO</name>
<dbReference type="InterPro" id="IPR027417">
    <property type="entry name" value="P-loop_NTPase"/>
</dbReference>
<accession>A0A9W6YUY0</accession>
<dbReference type="Pfam" id="PF01926">
    <property type="entry name" value="MMR_HSR1"/>
    <property type="match status" value="1"/>
</dbReference>
<dbReference type="InterPro" id="IPR006073">
    <property type="entry name" value="GTP-bd"/>
</dbReference>
<keyword evidence="2" id="KW-0809">Transit peptide</keyword>
<dbReference type="OrthoDB" id="1696305at2759"/>
<evidence type="ECO:0000313" key="5">
    <source>
        <dbReference type="EMBL" id="GMG21955.1"/>
    </source>
</evidence>
<keyword evidence="6" id="KW-1185">Reference proteome</keyword>
<feature type="domain" description="G" evidence="4">
    <location>
        <begin position="297"/>
        <end position="361"/>
    </location>
</feature>
<dbReference type="PANTHER" id="PTHR46434">
    <property type="entry name" value="GENETIC INTERACTOR OF PROHIBITINS 3, MITOCHONDRIAL"/>
    <property type="match status" value="1"/>
</dbReference>
<dbReference type="SUPFAM" id="SSF52540">
    <property type="entry name" value="P-loop containing nucleoside triphosphate hydrolases"/>
    <property type="match status" value="1"/>
</dbReference>
<reference evidence="5" key="1">
    <citation type="submission" date="2023-04" db="EMBL/GenBank/DDBJ databases">
        <title>Ambrosiozyma monospora NBRC 1965.</title>
        <authorList>
            <person name="Ichikawa N."/>
            <person name="Sato H."/>
            <person name="Tonouchi N."/>
        </authorList>
    </citation>
    <scope>NUCLEOTIDE SEQUENCE</scope>
    <source>
        <strain evidence="5">NBRC 1965</strain>
    </source>
</reference>
<comment type="caution">
    <text evidence="5">The sequence shown here is derived from an EMBL/GenBank/DDBJ whole genome shotgun (WGS) entry which is preliminary data.</text>
</comment>
<dbReference type="PANTHER" id="PTHR46434:SF1">
    <property type="entry name" value="GENETIC INTERACTOR OF PROHIBITINS 3, MITOCHONDRIAL"/>
    <property type="match status" value="1"/>
</dbReference>
<evidence type="ECO:0000256" key="3">
    <source>
        <dbReference type="ARBA" id="ARBA00031834"/>
    </source>
</evidence>
<dbReference type="GO" id="GO:0005525">
    <property type="term" value="F:GTP binding"/>
    <property type="evidence" value="ECO:0007669"/>
    <property type="project" value="InterPro"/>
</dbReference>
<dbReference type="AlphaFoldDB" id="A0A9W6YUY0"/>
<dbReference type="Proteomes" id="UP001165063">
    <property type="component" value="Unassembled WGS sequence"/>
</dbReference>
<dbReference type="Gene3D" id="3.40.50.300">
    <property type="entry name" value="P-loop containing nucleotide triphosphate hydrolases"/>
    <property type="match status" value="1"/>
</dbReference>
<protein>
    <recommendedName>
        <fullName evidence="1">Genetic interactor of prohibitins 3, mitochondrial</fullName>
    </recommendedName>
    <alternativeName>
        <fullName evidence="3">Found in mitochondrial proteome protein 38</fullName>
    </alternativeName>
</protein>
<dbReference type="InterPro" id="IPR050896">
    <property type="entry name" value="Mito_lipid_metab_GTPase"/>
</dbReference>
<sequence length="614" mass="68943">MLSYHPFLFKQLIPTAKVIQKRIPNVSYQLIRSVSYTNSFRQEVKAYEEIKPKTTTITATTTTPSASTGNNIAKIEDSKTELEQITQPAERKPDSDNSCASCGIHLQSIDPDSPGFFKTQKYKKVIRNERETALSQSREKLLLGQLQQLEGEAESYAEVSRQTKKKDDRIMCQRCVDALNHNVFDPKQHTFITVEDVMSDIPQNAHIIHVVSSLDFPLSANANVSSGRDPTKIWYAVTKADGFFNSKNDFEGDGTNYFRDSLAQLLGAIPEQVSVVSGRNGWNVQNLMQKLPSGAYFVVGEVNSGKSSLVKSMIALDKKGFKSSDRFGPGVSPLPCFTRSEKKYRLSTVGLTLIDTPGFAPRNKGIYGTLLKEYLDKVPKVYKTASDGRSGHKCFPLDIKQAKKFNGERVFSVGGLFYLRPPSGNVFKIRQSLIGEQAIYKNIEKVFELSSTRPKAVVKQFAVTHDAILKMKRFVIPPFYGNIDLVVKGAGFVTISPTSSKENFGLYQVYVPDGVEVLVRESIFNFIYKMKVRPEKEQKEGKTHSTKKLHKIRSVNKKKLVFTELYPIDMNLADAKAFQKVVPYSVFSSHSTAKSQEEFLNEYWKQPSLGLSAF</sequence>
<dbReference type="EMBL" id="BSXU01000853">
    <property type="protein sequence ID" value="GMG21955.1"/>
    <property type="molecule type" value="Genomic_DNA"/>
</dbReference>
<evidence type="ECO:0000313" key="6">
    <source>
        <dbReference type="Proteomes" id="UP001165063"/>
    </source>
</evidence>
<gene>
    <name evidence="5" type="ORF">Amon01_000238000</name>
</gene>
<proteinExistence type="predicted"/>
<evidence type="ECO:0000256" key="1">
    <source>
        <dbReference type="ARBA" id="ARBA00018901"/>
    </source>
</evidence>
<evidence type="ECO:0000259" key="4">
    <source>
        <dbReference type="Pfam" id="PF01926"/>
    </source>
</evidence>
<evidence type="ECO:0000256" key="2">
    <source>
        <dbReference type="ARBA" id="ARBA00022946"/>
    </source>
</evidence>
<dbReference type="GO" id="GO:0005739">
    <property type="term" value="C:mitochondrion"/>
    <property type="evidence" value="ECO:0007669"/>
    <property type="project" value="TreeGrafter"/>
</dbReference>
<organism evidence="5 6">
    <name type="scientific">Ambrosiozyma monospora</name>
    <name type="common">Yeast</name>
    <name type="synonym">Endomycopsis monosporus</name>
    <dbReference type="NCBI Taxonomy" id="43982"/>
    <lineage>
        <taxon>Eukaryota</taxon>
        <taxon>Fungi</taxon>
        <taxon>Dikarya</taxon>
        <taxon>Ascomycota</taxon>
        <taxon>Saccharomycotina</taxon>
        <taxon>Pichiomycetes</taxon>
        <taxon>Pichiales</taxon>
        <taxon>Pichiaceae</taxon>
        <taxon>Ambrosiozyma</taxon>
    </lineage>
</organism>